<reference evidence="1 2" key="1">
    <citation type="submission" date="2024-01" db="EMBL/GenBank/DDBJ databases">
        <title>The complete chloroplast genome sequence of Lithospermum erythrorhizon: insights into the phylogenetic relationship among Boraginaceae species and the maternal lineages of purple gromwells.</title>
        <authorList>
            <person name="Okada T."/>
            <person name="Watanabe K."/>
        </authorList>
    </citation>
    <scope>NUCLEOTIDE SEQUENCE [LARGE SCALE GENOMIC DNA]</scope>
</reference>
<gene>
    <name evidence="1" type="ORF">LIER_12553</name>
</gene>
<protein>
    <submittedName>
        <fullName evidence="1">Uncharacterized protein</fullName>
    </submittedName>
</protein>
<name>A0AAV3PUL4_LITER</name>
<proteinExistence type="predicted"/>
<evidence type="ECO:0000313" key="1">
    <source>
        <dbReference type="EMBL" id="GAA0154622.1"/>
    </source>
</evidence>
<dbReference type="AlphaFoldDB" id="A0AAV3PUL4"/>
<organism evidence="1 2">
    <name type="scientific">Lithospermum erythrorhizon</name>
    <name type="common">Purple gromwell</name>
    <name type="synonym">Lithospermum officinale var. erythrorhizon</name>
    <dbReference type="NCBI Taxonomy" id="34254"/>
    <lineage>
        <taxon>Eukaryota</taxon>
        <taxon>Viridiplantae</taxon>
        <taxon>Streptophyta</taxon>
        <taxon>Embryophyta</taxon>
        <taxon>Tracheophyta</taxon>
        <taxon>Spermatophyta</taxon>
        <taxon>Magnoliopsida</taxon>
        <taxon>eudicotyledons</taxon>
        <taxon>Gunneridae</taxon>
        <taxon>Pentapetalae</taxon>
        <taxon>asterids</taxon>
        <taxon>lamiids</taxon>
        <taxon>Boraginales</taxon>
        <taxon>Boraginaceae</taxon>
        <taxon>Boraginoideae</taxon>
        <taxon>Lithospermeae</taxon>
        <taxon>Lithospermum</taxon>
    </lineage>
</organism>
<keyword evidence="2" id="KW-1185">Reference proteome</keyword>
<dbReference type="Proteomes" id="UP001454036">
    <property type="component" value="Unassembled WGS sequence"/>
</dbReference>
<evidence type="ECO:0000313" key="2">
    <source>
        <dbReference type="Proteomes" id="UP001454036"/>
    </source>
</evidence>
<sequence length="94" mass="10682">MNWTEALEEIRVAELEQLCREQTLVQTELRRKAEIDEPFGGCTHDIVDAATSSTSKKKCIGSYVRVGVDFKVRKNSRYVESDSDEKHDCVSDSI</sequence>
<dbReference type="EMBL" id="BAABME010002436">
    <property type="protein sequence ID" value="GAA0154622.1"/>
    <property type="molecule type" value="Genomic_DNA"/>
</dbReference>
<accession>A0AAV3PUL4</accession>
<comment type="caution">
    <text evidence="1">The sequence shown here is derived from an EMBL/GenBank/DDBJ whole genome shotgun (WGS) entry which is preliminary data.</text>
</comment>